<comment type="caution">
    <text evidence="1">The sequence shown here is derived from an EMBL/GenBank/DDBJ whole genome shotgun (WGS) entry which is preliminary data.</text>
</comment>
<protein>
    <submittedName>
        <fullName evidence="1">Uncharacterized protein</fullName>
    </submittedName>
</protein>
<organism evidence="1 2">
    <name type="scientific">Streblomastix strix</name>
    <dbReference type="NCBI Taxonomy" id="222440"/>
    <lineage>
        <taxon>Eukaryota</taxon>
        <taxon>Metamonada</taxon>
        <taxon>Preaxostyla</taxon>
        <taxon>Oxymonadida</taxon>
        <taxon>Streblomastigidae</taxon>
        <taxon>Streblomastix</taxon>
    </lineage>
</organism>
<sequence length="172" mass="19809">MINTPKVLHSLSTLSIYKINIYLQQENDQQTLALRSGSRKCLFYIQEYGDASAQSELVKANYSGVLDIAIITASGHGEEEDKEINYGLDYISNFLECINHRKYYQPQFPPQPLLVRRSDEQIEEEGGNEEIDSQQLNKGFSGKIKNSANRAKGMILNYFIEQGNQKPYWYNW</sequence>
<dbReference type="Proteomes" id="UP000324800">
    <property type="component" value="Unassembled WGS sequence"/>
</dbReference>
<evidence type="ECO:0000313" key="1">
    <source>
        <dbReference type="EMBL" id="KAA6382828.1"/>
    </source>
</evidence>
<evidence type="ECO:0000313" key="2">
    <source>
        <dbReference type="Proteomes" id="UP000324800"/>
    </source>
</evidence>
<dbReference type="EMBL" id="SNRW01006568">
    <property type="protein sequence ID" value="KAA6382828.1"/>
    <property type="molecule type" value="Genomic_DNA"/>
</dbReference>
<proteinExistence type="predicted"/>
<dbReference type="AlphaFoldDB" id="A0A5J4VJR8"/>
<gene>
    <name evidence="1" type="ORF">EZS28_021644</name>
</gene>
<name>A0A5J4VJR8_9EUKA</name>
<reference evidence="1 2" key="1">
    <citation type="submission" date="2019-03" db="EMBL/GenBank/DDBJ databases">
        <title>Single cell metagenomics reveals metabolic interactions within the superorganism composed of flagellate Streblomastix strix and complex community of Bacteroidetes bacteria on its surface.</title>
        <authorList>
            <person name="Treitli S.C."/>
            <person name="Kolisko M."/>
            <person name="Husnik F."/>
            <person name="Keeling P."/>
            <person name="Hampl V."/>
        </authorList>
    </citation>
    <scope>NUCLEOTIDE SEQUENCE [LARGE SCALE GENOMIC DNA]</scope>
    <source>
        <strain evidence="1">ST1C</strain>
    </source>
</reference>
<accession>A0A5J4VJR8</accession>